<proteinExistence type="predicted"/>
<sequence>MVAIEDASNVAKTPPGTSGIPSNRSSLPPALSEMATNISLHVREPTPARNEDDSDDDADDESSLSQPRKHYPYIPRRERSHSTVTNPIILASQLESISEPKIKRRSVSTCGPLSISPPTKTLRSDDDSMNAHPDLSPPISTLPTSIASTSSATKPPIIGGVRLRESRQHPRLSPHVRFSNIEDRAGQFRYPYLEAGLHASNTSPLLLGSGVTGYKRGSGRCHHLNVDVDDAKNLNNVTSVRPSASRAGDKAPPHIVQRTQSNPEMDSCPVCLARKECEILLKRTYSKV</sequence>
<dbReference type="EMBL" id="VCGU01000008">
    <property type="protein sequence ID" value="TRY71956.1"/>
    <property type="molecule type" value="Genomic_DNA"/>
</dbReference>
<protein>
    <submittedName>
        <fullName evidence="2">Uncharacterized protein</fullName>
    </submittedName>
</protein>
<feature type="compositionally biased region" description="Acidic residues" evidence="1">
    <location>
        <begin position="52"/>
        <end position="62"/>
    </location>
</feature>
<accession>A0A553P2N7</accession>
<evidence type="ECO:0000313" key="2">
    <source>
        <dbReference type="EMBL" id="TRY71956.1"/>
    </source>
</evidence>
<feature type="compositionally biased region" description="Basic and acidic residues" evidence="1">
    <location>
        <begin position="41"/>
        <end position="51"/>
    </location>
</feature>
<dbReference type="Proteomes" id="UP000318571">
    <property type="component" value="Chromosome 7"/>
</dbReference>
<evidence type="ECO:0000256" key="1">
    <source>
        <dbReference type="SAM" id="MobiDB-lite"/>
    </source>
</evidence>
<feature type="region of interest" description="Disordered" evidence="1">
    <location>
        <begin position="240"/>
        <end position="263"/>
    </location>
</feature>
<gene>
    <name evidence="2" type="ORF">TCAL_17143</name>
</gene>
<feature type="compositionally biased region" description="Polar residues" evidence="1">
    <location>
        <begin position="107"/>
        <end position="121"/>
    </location>
</feature>
<evidence type="ECO:0000313" key="3">
    <source>
        <dbReference type="Proteomes" id="UP000318571"/>
    </source>
</evidence>
<organism evidence="2 3">
    <name type="scientific">Tigriopus californicus</name>
    <name type="common">Marine copepod</name>
    <dbReference type="NCBI Taxonomy" id="6832"/>
    <lineage>
        <taxon>Eukaryota</taxon>
        <taxon>Metazoa</taxon>
        <taxon>Ecdysozoa</taxon>
        <taxon>Arthropoda</taxon>
        <taxon>Crustacea</taxon>
        <taxon>Multicrustacea</taxon>
        <taxon>Hexanauplia</taxon>
        <taxon>Copepoda</taxon>
        <taxon>Harpacticoida</taxon>
        <taxon>Harpacticidae</taxon>
        <taxon>Tigriopus</taxon>
    </lineage>
</organism>
<keyword evidence="3" id="KW-1185">Reference proteome</keyword>
<name>A0A553P2N7_TIGCA</name>
<dbReference type="AlphaFoldDB" id="A0A553P2N7"/>
<feature type="compositionally biased region" description="Polar residues" evidence="1">
    <location>
        <begin position="15"/>
        <end position="26"/>
    </location>
</feature>
<reference evidence="2 3" key="1">
    <citation type="journal article" date="2018" name="Nat. Ecol. Evol.">
        <title>Genomic signatures of mitonuclear coevolution across populations of Tigriopus californicus.</title>
        <authorList>
            <person name="Barreto F.S."/>
            <person name="Watson E.T."/>
            <person name="Lima T.G."/>
            <person name="Willett C.S."/>
            <person name="Edmands S."/>
            <person name="Li W."/>
            <person name="Burton R.S."/>
        </authorList>
    </citation>
    <scope>NUCLEOTIDE SEQUENCE [LARGE SCALE GENOMIC DNA]</scope>
    <source>
        <strain evidence="2 3">San Diego</strain>
    </source>
</reference>
<feature type="compositionally biased region" description="Polar residues" evidence="1">
    <location>
        <begin position="138"/>
        <end position="153"/>
    </location>
</feature>
<feature type="region of interest" description="Disordered" evidence="1">
    <location>
        <begin position="103"/>
        <end position="157"/>
    </location>
</feature>
<feature type="region of interest" description="Disordered" evidence="1">
    <location>
        <begin position="1"/>
        <end position="82"/>
    </location>
</feature>
<comment type="caution">
    <text evidence="2">The sequence shown here is derived from an EMBL/GenBank/DDBJ whole genome shotgun (WGS) entry which is preliminary data.</text>
</comment>